<accession>A0AAW5BW35</accession>
<protein>
    <submittedName>
        <fullName evidence="2">Cyclic nucleotide-binding domain-containing protein</fullName>
    </submittedName>
</protein>
<evidence type="ECO:0000313" key="3">
    <source>
        <dbReference type="EMBL" id="NSJ47205.1"/>
    </source>
</evidence>
<dbReference type="SUPFAM" id="SSF46785">
    <property type="entry name" value="Winged helix' DNA-binding domain"/>
    <property type="match status" value="1"/>
</dbReference>
<dbReference type="InterPro" id="IPR014710">
    <property type="entry name" value="RmlC-like_jellyroll"/>
</dbReference>
<name>A0AAW5BW35_9FIRM</name>
<reference evidence="2" key="3">
    <citation type="submission" date="2022-01" db="EMBL/GenBank/DDBJ databases">
        <title>Collection of gut derived symbiotic bacterial strains cultured from healthy donors.</title>
        <authorList>
            <person name="Lin H."/>
            <person name="Kohout C."/>
            <person name="Waligurski E."/>
            <person name="Pamer E.G."/>
        </authorList>
    </citation>
    <scope>NUCLEOTIDE SEQUENCE</scope>
    <source>
        <strain evidence="2">DFI.6.55</strain>
    </source>
</reference>
<dbReference type="InterPro" id="IPR036390">
    <property type="entry name" value="WH_DNA-bd_sf"/>
</dbReference>
<evidence type="ECO:0000259" key="1">
    <source>
        <dbReference type="PROSITE" id="PS50042"/>
    </source>
</evidence>
<dbReference type="Gene3D" id="2.60.120.10">
    <property type="entry name" value="Jelly Rolls"/>
    <property type="match status" value="1"/>
</dbReference>
<dbReference type="Proteomes" id="UP001299608">
    <property type="component" value="Unassembled WGS sequence"/>
</dbReference>
<dbReference type="EMBL" id="JAKNGE010000002">
    <property type="protein sequence ID" value="MCG4744083.1"/>
    <property type="molecule type" value="Genomic_DNA"/>
</dbReference>
<evidence type="ECO:0000313" key="5">
    <source>
        <dbReference type="Proteomes" id="UP001299608"/>
    </source>
</evidence>
<dbReference type="SMART" id="SM00100">
    <property type="entry name" value="cNMP"/>
    <property type="match status" value="1"/>
</dbReference>
<reference evidence="3" key="2">
    <citation type="submission" date="2020-02" db="EMBL/GenBank/DDBJ databases">
        <authorList>
            <person name="Littmann E."/>
            <person name="Sorbara M."/>
        </authorList>
    </citation>
    <scope>NUCLEOTIDE SEQUENCE</scope>
    <source>
        <strain evidence="3">MSK.1.17</strain>
    </source>
</reference>
<keyword evidence="4" id="KW-1185">Reference proteome</keyword>
<dbReference type="PROSITE" id="PS50042">
    <property type="entry name" value="CNMP_BINDING_3"/>
    <property type="match status" value="1"/>
</dbReference>
<feature type="domain" description="Cyclic nucleotide-binding" evidence="1">
    <location>
        <begin position="32"/>
        <end position="107"/>
    </location>
</feature>
<reference evidence="3 4" key="1">
    <citation type="journal article" date="2020" name="Cell Host Microbe">
        <title>Functional and Genomic Variation between Human-Derived Isolates of Lachnospiraceae Reveals Inter- and Intra-Species Diversity.</title>
        <authorList>
            <person name="Sorbara M.T."/>
            <person name="Littmann E.R."/>
            <person name="Fontana E."/>
            <person name="Moody T.U."/>
            <person name="Kohout C.E."/>
            <person name="Gjonbalaj M."/>
            <person name="Eaton V."/>
            <person name="Seok R."/>
            <person name="Leiner I.M."/>
            <person name="Pamer E.G."/>
        </authorList>
    </citation>
    <scope>NUCLEOTIDE SEQUENCE [LARGE SCALE GENOMIC DNA]</scope>
    <source>
        <strain evidence="3 4">MSK.1.17</strain>
    </source>
</reference>
<dbReference type="Pfam" id="PF00027">
    <property type="entry name" value="cNMP_binding"/>
    <property type="match status" value="1"/>
</dbReference>
<sequence>MKQLPMSDKHREKLLEYGLGDMYPESCCTVSYKAGEILLREGMPLTWLGIIVCGKAKICSTAPNGRNLVLCYYISEGIIGDLELMTGLKTATTTIAAITDFECITISLSIHSAALKSNTAFLNKVGNELALKLLRSSASFVSSSLYSGEERLCAYILQTSHNNMFSDILSDVSCSVGMSYRHMFRLLNQLCAQGILEKHGYGYLILDRDALIRRSESSHHKTT</sequence>
<dbReference type="Proteomes" id="UP000669239">
    <property type="component" value="Unassembled WGS sequence"/>
</dbReference>
<organism evidence="2 5">
    <name type="scientific">Enterocloster aldenensis</name>
    <dbReference type="NCBI Taxonomy" id="358742"/>
    <lineage>
        <taxon>Bacteria</taxon>
        <taxon>Bacillati</taxon>
        <taxon>Bacillota</taxon>
        <taxon>Clostridia</taxon>
        <taxon>Lachnospirales</taxon>
        <taxon>Lachnospiraceae</taxon>
        <taxon>Enterocloster</taxon>
    </lineage>
</organism>
<evidence type="ECO:0000313" key="2">
    <source>
        <dbReference type="EMBL" id="MCG4744083.1"/>
    </source>
</evidence>
<dbReference type="InterPro" id="IPR000595">
    <property type="entry name" value="cNMP-bd_dom"/>
</dbReference>
<comment type="caution">
    <text evidence="2">The sequence shown here is derived from an EMBL/GenBank/DDBJ whole genome shotgun (WGS) entry which is preliminary data.</text>
</comment>
<dbReference type="SUPFAM" id="SSF51206">
    <property type="entry name" value="cAMP-binding domain-like"/>
    <property type="match status" value="1"/>
</dbReference>
<dbReference type="RefSeq" id="WP_117560792.1">
    <property type="nucleotide sequence ID" value="NZ_JAAITT010000001.1"/>
</dbReference>
<dbReference type="CDD" id="cd00038">
    <property type="entry name" value="CAP_ED"/>
    <property type="match status" value="1"/>
</dbReference>
<dbReference type="EMBL" id="JAAITT010000001">
    <property type="protein sequence ID" value="NSJ47205.1"/>
    <property type="molecule type" value="Genomic_DNA"/>
</dbReference>
<proteinExistence type="predicted"/>
<gene>
    <name evidence="3" type="ORF">G5B36_00545</name>
    <name evidence="2" type="ORF">L0N08_01495</name>
</gene>
<dbReference type="InterPro" id="IPR018490">
    <property type="entry name" value="cNMP-bd_dom_sf"/>
</dbReference>
<dbReference type="AlphaFoldDB" id="A0AAW5BW35"/>
<evidence type="ECO:0000313" key="4">
    <source>
        <dbReference type="Proteomes" id="UP000669239"/>
    </source>
</evidence>